<proteinExistence type="inferred from homology"/>
<protein>
    <recommendedName>
        <fullName evidence="3">YCII-related domain-containing protein</fullName>
    </recommendedName>
</protein>
<dbReference type="EMBL" id="JACHHO010000001">
    <property type="protein sequence ID" value="MBB5202737.1"/>
    <property type="molecule type" value="Genomic_DNA"/>
</dbReference>
<evidence type="ECO:0000313" key="4">
    <source>
        <dbReference type="EMBL" id="MBB5202737.1"/>
    </source>
</evidence>
<dbReference type="InterPro" id="IPR011008">
    <property type="entry name" value="Dimeric_a/b-barrel"/>
</dbReference>
<evidence type="ECO:0000313" key="5">
    <source>
        <dbReference type="Proteomes" id="UP000554837"/>
    </source>
</evidence>
<comment type="similarity">
    <text evidence="1">Belongs to the YciI family.</text>
</comment>
<dbReference type="PANTHER" id="PTHR33606:SF3">
    <property type="entry name" value="PROTEIN YCII"/>
    <property type="match status" value="1"/>
</dbReference>
<dbReference type="AlphaFoldDB" id="A0A840RVR0"/>
<comment type="caution">
    <text evidence="4">The sequence shown here is derived from an EMBL/GenBank/DDBJ whole genome shotgun (WGS) entry which is preliminary data.</text>
</comment>
<dbReference type="SUPFAM" id="SSF54909">
    <property type="entry name" value="Dimeric alpha+beta barrel"/>
    <property type="match status" value="1"/>
</dbReference>
<dbReference type="PANTHER" id="PTHR33606">
    <property type="entry name" value="PROTEIN YCII"/>
    <property type="match status" value="1"/>
</dbReference>
<sequence length="214" mass="23275">MKTPLATLLALSLSLYTPHSAGEPNSAGDYLVLAEDAEGVDTQLMTLAQVHWDYMDRFADRLLFRGPLLSADGRRHAGSLHLIRAPSAAFAQRFALDEPYHRAGLFARVQVLRFHSHMAPLADVARAADARSPSAFVQAHWPARDCPTPPPSSLASPWWLLGFVLAADGRCEGMAGVLPLPPEAARATAAEWLLAQGLSTHTLRASRWRPGGRR</sequence>
<evidence type="ECO:0000256" key="1">
    <source>
        <dbReference type="ARBA" id="ARBA00007689"/>
    </source>
</evidence>
<dbReference type="InterPro" id="IPR005545">
    <property type="entry name" value="YCII"/>
</dbReference>
<dbReference type="InterPro" id="IPR051807">
    <property type="entry name" value="Sec-metab_biosynth-assoc"/>
</dbReference>
<accession>A0A840RVR0</accession>
<feature type="chain" id="PRO_5032737899" description="YCII-related domain-containing protein" evidence="2">
    <location>
        <begin position="22"/>
        <end position="214"/>
    </location>
</feature>
<feature type="signal peptide" evidence="2">
    <location>
        <begin position="1"/>
        <end position="21"/>
    </location>
</feature>
<dbReference type="Proteomes" id="UP000554837">
    <property type="component" value="Unassembled WGS sequence"/>
</dbReference>
<reference evidence="4 5" key="1">
    <citation type="submission" date="2020-08" db="EMBL/GenBank/DDBJ databases">
        <title>Genomic Encyclopedia of Type Strains, Phase IV (KMG-IV): sequencing the most valuable type-strain genomes for metagenomic binning, comparative biology and taxonomic classification.</title>
        <authorList>
            <person name="Goeker M."/>
        </authorList>
    </citation>
    <scope>NUCLEOTIDE SEQUENCE [LARGE SCALE GENOMIC DNA]</scope>
    <source>
        <strain evidence="4 5">DSM 23958</strain>
    </source>
</reference>
<feature type="domain" description="YCII-related" evidence="3">
    <location>
        <begin position="30"/>
        <end position="114"/>
    </location>
</feature>
<dbReference type="Gene3D" id="3.30.70.1060">
    <property type="entry name" value="Dimeric alpha+beta barrel"/>
    <property type="match status" value="1"/>
</dbReference>
<keyword evidence="2" id="KW-0732">Signal</keyword>
<evidence type="ECO:0000259" key="3">
    <source>
        <dbReference type="Pfam" id="PF03795"/>
    </source>
</evidence>
<dbReference type="RefSeq" id="WP_138858160.1">
    <property type="nucleotide sequence ID" value="NZ_CP040709.1"/>
</dbReference>
<keyword evidence="5" id="KW-1185">Reference proteome</keyword>
<gene>
    <name evidence="4" type="ORF">HNQ51_000030</name>
</gene>
<evidence type="ECO:0000256" key="2">
    <source>
        <dbReference type="SAM" id="SignalP"/>
    </source>
</evidence>
<dbReference type="OrthoDB" id="9797014at2"/>
<organism evidence="4 5">
    <name type="scientific">Inhella inkyongensis</name>
    <dbReference type="NCBI Taxonomy" id="392593"/>
    <lineage>
        <taxon>Bacteria</taxon>
        <taxon>Pseudomonadati</taxon>
        <taxon>Pseudomonadota</taxon>
        <taxon>Betaproteobacteria</taxon>
        <taxon>Burkholderiales</taxon>
        <taxon>Sphaerotilaceae</taxon>
        <taxon>Inhella</taxon>
    </lineage>
</organism>
<dbReference type="Pfam" id="PF03795">
    <property type="entry name" value="YCII"/>
    <property type="match status" value="1"/>
</dbReference>
<name>A0A840RVR0_9BURK</name>